<reference evidence="1 2" key="1">
    <citation type="submission" date="2021-06" db="EMBL/GenBank/DDBJ databases">
        <title>Caerostris extrusa draft genome.</title>
        <authorList>
            <person name="Kono N."/>
            <person name="Arakawa K."/>
        </authorList>
    </citation>
    <scope>NUCLEOTIDE SEQUENCE [LARGE SCALE GENOMIC DNA]</scope>
</reference>
<sequence>MVFKRNVRNLIFLQASVLINSLDLTSYQPQKQLFRRLSSEWVSSPLENSKCSSVKLGGRKEVSLVHFTQLTRYNCRAGRLQESEKIVEDQRHSFERIFWTSLPKFFYQTIESFLNKSNLPVLSGCMPRLRCLLNLNKKVFRPTDL</sequence>
<proteinExistence type="predicted"/>
<dbReference type="EMBL" id="BPLR01006509">
    <property type="protein sequence ID" value="GIY10345.1"/>
    <property type="molecule type" value="Genomic_DNA"/>
</dbReference>
<keyword evidence="2" id="KW-1185">Reference proteome</keyword>
<evidence type="ECO:0000313" key="2">
    <source>
        <dbReference type="Proteomes" id="UP001054945"/>
    </source>
</evidence>
<comment type="caution">
    <text evidence="1">The sequence shown here is derived from an EMBL/GenBank/DDBJ whole genome shotgun (WGS) entry which is preliminary data.</text>
</comment>
<evidence type="ECO:0000313" key="1">
    <source>
        <dbReference type="EMBL" id="GIY10345.1"/>
    </source>
</evidence>
<organism evidence="1 2">
    <name type="scientific">Caerostris extrusa</name>
    <name type="common">Bark spider</name>
    <name type="synonym">Caerostris bankana</name>
    <dbReference type="NCBI Taxonomy" id="172846"/>
    <lineage>
        <taxon>Eukaryota</taxon>
        <taxon>Metazoa</taxon>
        <taxon>Ecdysozoa</taxon>
        <taxon>Arthropoda</taxon>
        <taxon>Chelicerata</taxon>
        <taxon>Arachnida</taxon>
        <taxon>Araneae</taxon>
        <taxon>Araneomorphae</taxon>
        <taxon>Entelegynae</taxon>
        <taxon>Araneoidea</taxon>
        <taxon>Araneidae</taxon>
        <taxon>Caerostris</taxon>
    </lineage>
</organism>
<name>A0AAV4QMD0_CAEEX</name>
<dbReference type="Proteomes" id="UP001054945">
    <property type="component" value="Unassembled WGS sequence"/>
</dbReference>
<gene>
    <name evidence="1" type="ORF">CEXT_106901</name>
</gene>
<protein>
    <submittedName>
        <fullName evidence="1">Uncharacterized protein</fullName>
    </submittedName>
</protein>
<dbReference type="AlphaFoldDB" id="A0AAV4QMD0"/>
<accession>A0AAV4QMD0</accession>